<sequence>MKPFKVFRSLALLNEFPPSLRSTFEILISFGCNTDRMIAKRRSQAIWSPRRKAGIRPPALATKIGMTNLQVKSSFFEKFPE</sequence>
<organism evidence="1 2">
    <name type="scientific">Nephila pilipes</name>
    <name type="common">Giant wood spider</name>
    <name type="synonym">Nephila maculata</name>
    <dbReference type="NCBI Taxonomy" id="299642"/>
    <lineage>
        <taxon>Eukaryota</taxon>
        <taxon>Metazoa</taxon>
        <taxon>Ecdysozoa</taxon>
        <taxon>Arthropoda</taxon>
        <taxon>Chelicerata</taxon>
        <taxon>Arachnida</taxon>
        <taxon>Araneae</taxon>
        <taxon>Araneomorphae</taxon>
        <taxon>Entelegynae</taxon>
        <taxon>Araneoidea</taxon>
        <taxon>Nephilidae</taxon>
        <taxon>Nephila</taxon>
    </lineage>
</organism>
<comment type="caution">
    <text evidence="1">The sequence shown here is derived from an EMBL/GenBank/DDBJ whole genome shotgun (WGS) entry which is preliminary data.</text>
</comment>
<accession>A0A8X6QUJ6</accession>
<evidence type="ECO:0000313" key="1">
    <source>
        <dbReference type="EMBL" id="GFU31709.1"/>
    </source>
</evidence>
<keyword evidence="2" id="KW-1185">Reference proteome</keyword>
<name>A0A8X6QUJ6_NEPPI</name>
<dbReference type="Proteomes" id="UP000887013">
    <property type="component" value="Unassembled WGS sequence"/>
</dbReference>
<dbReference type="AlphaFoldDB" id="A0A8X6QUJ6"/>
<gene>
    <name evidence="1" type="ORF">NPIL_662411</name>
</gene>
<protein>
    <submittedName>
        <fullName evidence="1">Uncharacterized protein</fullName>
    </submittedName>
</protein>
<evidence type="ECO:0000313" key="2">
    <source>
        <dbReference type="Proteomes" id="UP000887013"/>
    </source>
</evidence>
<reference evidence="1" key="1">
    <citation type="submission" date="2020-08" db="EMBL/GenBank/DDBJ databases">
        <title>Multicomponent nature underlies the extraordinary mechanical properties of spider dragline silk.</title>
        <authorList>
            <person name="Kono N."/>
            <person name="Nakamura H."/>
            <person name="Mori M."/>
            <person name="Yoshida Y."/>
            <person name="Ohtoshi R."/>
            <person name="Malay A.D."/>
            <person name="Moran D.A.P."/>
            <person name="Tomita M."/>
            <person name="Numata K."/>
            <person name="Arakawa K."/>
        </authorList>
    </citation>
    <scope>NUCLEOTIDE SEQUENCE</scope>
</reference>
<proteinExistence type="predicted"/>
<dbReference type="EMBL" id="BMAW01033761">
    <property type="protein sequence ID" value="GFU31709.1"/>
    <property type="molecule type" value="Genomic_DNA"/>
</dbReference>